<proteinExistence type="inferred from homology"/>
<dbReference type="InterPro" id="IPR007085">
    <property type="entry name" value="DNA/pantothenate-metab_flavo_C"/>
</dbReference>
<evidence type="ECO:0000256" key="1">
    <source>
        <dbReference type="ARBA" id="ARBA00005703"/>
    </source>
</evidence>
<evidence type="ECO:0000313" key="4">
    <source>
        <dbReference type="EMBL" id="ETL33360.1"/>
    </source>
</evidence>
<organism evidence="4">
    <name type="scientific">Phytophthora nicotianae</name>
    <name type="common">Potato buckeye rot agent</name>
    <name type="synonym">Phytophthora parasitica</name>
    <dbReference type="NCBI Taxonomy" id="4792"/>
    <lineage>
        <taxon>Eukaryota</taxon>
        <taxon>Sar</taxon>
        <taxon>Stramenopiles</taxon>
        <taxon>Oomycota</taxon>
        <taxon>Peronosporomycetes</taxon>
        <taxon>Peronosporales</taxon>
        <taxon>Peronosporaceae</taxon>
        <taxon>Phytophthora</taxon>
    </lineage>
</organism>
<reference evidence="4" key="2">
    <citation type="submission" date="2013-11" db="EMBL/GenBank/DDBJ databases">
        <title>The Genome Sequence of Phytophthora parasitica CJ05E6.</title>
        <authorList>
            <consortium name="The Broad Institute Genomics Platform"/>
            <person name="Russ C."/>
            <person name="Tyler B."/>
            <person name="Panabieres F."/>
            <person name="Shan W."/>
            <person name="Tripathy S."/>
            <person name="Grunwald N."/>
            <person name="Machado M."/>
            <person name="Johnson C.S."/>
            <person name="Arredondo F."/>
            <person name="Hong C."/>
            <person name="Coffey M."/>
            <person name="Young S.K."/>
            <person name="Zeng Q."/>
            <person name="Gargeya S."/>
            <person name="Fitzgerald M."/>
            <person name="Abouelleil A."/>
            <person name="Alvarado L."/>
            <person name="Chapman S.B."/>
            <person name="Gainer-Dewar J."/>
            <person name="Goldberg J."/>
            <person name="Griggs A."/>
            <person name="Gujja S."/>
            <person name="Hansen M."/>
            <person name="Howarth C."/>
            <person name="Imamovic A."/>
            <person name="Ireland A."/>
            <person name="Larimer J."/>
            <person name="McCowan C."/>
            <person name="Murphy C."/>
            <person name="Pearson M."/>
            <person name="Poon T.W."/>
            <person name="Priest M."/>
            <person name="Roberts A."/>
            <person name="Saif S."/>
            <person name="Shea T."/>
            <person name="Sykes S."/>
            <person name="Wortman J."/>
            <person name="Nusbaum C."/>
            <person name="Birren B."/>
        </authorList>
    </citation>
    <scope>NUCLEOTIDE SEQUENCE [LARGE SCALE GENOMIC DNA]</scope>
    <source>
        <strain evidence="4">CJ05E6</strain>
    </source>
</reference>
<dbReference type="Gene3D" id="3.40.50.10300">
    <property type="entry name" value="CoaB-like"/>
    <property type="match status" value="1"/>
</dbReference>
<dbReference type="Proteomes" id="UP000053236">
    <property type="component" value="Unassembled WGS sequence"/>
</dbReference>
<feature type="non-terminal residue" evidence="4">
    <location>
        <position position="1"/>
    </location>
</feature>
<evidence type="ECO:0000259" key="2">
    <source>
        <dbReference type="Pfam" id="PF04127"/>
    </source>
</evidence>
<feature type="domain" description="DNA/pantothenate metabolism flavoprotein C-terminal" evidence="2">
    <location>
        <begin position="187"/>
        <end position="293"/>
    </location>
</feature>
<dbReference type="PANTHER" id="PTHR12290">
    <property type="entry name" value="CORNICHON-RELATED"/>
    <property type="match status" value="1"/>
</dbReference>
<dbReference type="InterPro" id="IPR035929">
    <property type="entry name" value="CoaB-like_sf"/>
</dbReference>
<dbReference type="EMBL" id="KI674535">
    <property type="protein sequence ID" value="ETL33360.1"/>
    <property type="molecule type" value="Genomic_DNA"/>
</dbReference>
<dbReference type="GO" id="GO:0003824">
    <property type="term" value="F:catalytic activity"/>
    <property type="evidence" value="ECO:0007669"/>
    <property type="project" value="UniProtKB-ARBA"/>
</dbReference>
<dbReference type="AlphaFoldDB" id="W2IH08"/>
<dbReference type="VEuPathDB" id="FungiDB:PPTG_15042"/>
<dbReference type="GO" id="GO:0015937">
    <property type="term" value="P:coenzyme A biosynthetic process"/>
    <property type="evidence" value="ECO:0007669"/>
    <property type="project" value="UniProtKB-ARBA"/>
</dbReference>
<dbReference type="Pfam" id="PF04127">
    <property type="entry name" value="DFP"/>
    <property type="match status" value="1"/>
</dbReference>
<dbReference type="Proteomes" id="UP000053864">
    <property type="component" value="Unassembled WGS sequence"/>
</dbReference>
<protein>
    <recommendedName>
        <fullName evidence="2">DNA/pantothenate metabolism flavoprotein C-terminal domain-containing protein</fullName>
    </recommendedName>
</protein>
<evidence type="ECO:0000313" key="3">
    <source>
        <dbReference type="EMBL" id="ETK79942.1"/>
    </source>
</evidence>
<comment type="similarity">
    <text evidence="1">Belongs to the PPC synthetase family.</text>
</comment>
<dbReference type="EMBL" id="KI687779">
    <property type="protein sequence ID" value="ETK79942.1"/>
    <property type="molecule type" value="Genomic_DNA"/>
</dbReference>
<dbReference type="SUPFAM" id="SSF102645">
    <property type="entry name" value="CoaB-like"/>
    <property type="match status" value="1"/>
</dbReference>
<name>W2IH08_PHYNI</name>
<sequence>LLLTVESTVLMASNEDQRRTKEYFLKTTAPKWTDERREQVEAFLDHHRVVGKCVAVVTSGGTTVPLERNTVRFLDNFSTGSRGAASVEYLLELGYAVIYVHRPGSVAPFARHLQRATCSSLDVDFMQHVDARNVNVHEQQIRLMIEDPTAKKNVVDAVNKLRNVRSANTLLTLPFTSVDDYFFLLRMVATCVAPWKERALFLLAAAVSDFYIPQQDLAVHKIQSRAGPLELTLQQVPKMLGVLRHNWAPQSFVVSFKLETDWDILRKKAKQAISKYAMHLVIANELHSRFDEVLLITDKDERSITRPKEEVDIEAGLMGAVASMHYHYIASQDVSVPDEIGHRVSRSIISSSRVWRKLPPSMQRMLSVMDEHKEEILGVVVGGLLSVMLNMLQNQLRRSR</sequence>
<gene>
    <name evidence="3" type="ORF">L915_14238</name>
    <name evidence="4" type="ORF">L916_14143</name>
</gene>
<accession>W2IH08</accession>
<reference evidence="3" key="1">
    <citation type="submission" date="2013-11" db="EMBL/GenBank/DDBJ databases">
        <title>The Genome Sequence of Phytophthora parasitica CJ02B3.</title>
        <authorList>
            <consortium name="The Broad Institute Genomics Platform"/>
            <person name="Russ C."/>
            <person name="Tyler B."/>
            <person name="Panabieres F."/>
            <person name="Shan W."/>
            <person name="Tripathy S."/>
            <person name="Grunwald N."/>
            <person name="Machado M."/>
            <person name="Johnson C.S."/>
            <person name="Arredondo F."/>
            <person name="Hong C."/>
            <person name="Coffey M."/>
            <person name="Young S.K."/>
            <person name="Zeng Q."/>
            <person name="Gargeya S."/>
            <person name="Fitzgerald M."/>
            <person name="Abouelleil A."/>
            <person name="Alvarado L."/>
            <person name="Chapman S.B."/>
            <person name="Gainer-Dewar J."/>
            <person name="Goldberg J."/>
            <person name="Griggs A."/>
            <person name="Gujja S."/>
            <person name="Hansen M."/>
            <person name="Howarth C."/>
            <person name="Imamovic A."/>
            <person name="Ireland A."/>
            <person name="Larimer J."/>
            <person name="McCowan C."/>
            <person name="Murphy C."/>
            <person name="Pearson M."/>
            <person name="Poon T.W."/>
            <person name="Priest M."/>
            <person name="Roberts A."/>
            <person name="Saif S."/>
            <person name="Shea T."/>
            <person name="Sykes S."/>
            <person name="Wortman J."/>
            <person name="Nusbaum C."/>
            <person name="Birren B."/>
        </authorList>
    </citation>
    <scope>NUCLEOTIDE SEQUENCE [LARGE SCALE GENOMIC DNA]</scope>
    <source>
        <strain evidence="3">CJ02B3</strain>
    </source>
</reference>